<proteinExistence type="predicted"/>
<evidence type="ECO:0008006" key="3">
    <source>
        <dbReference type="Google" id="ProtNLM"/>
    </source>
</evidence>
<organism evidence="1 2">
    <name type="scientific">Tistrella mobilis</name>
    <dbReference type="NCBI Taxonomy" id="171437"/>
    <lineage>
        <taxon>Bacteria</taxon>
        <taxon>Pseudomonadati</taxon>
        <taxon>Pseudomonadota</taxon>
        <taxon>Alphaproteobacteria</taxon>
        <taxon>Geminicoccales</taxon>
        <taxon>Geminicoccaceae</taxon>
        <taxon>Tistrella</taxon>
    </lineage>
</organism>
<comment type="caution">
    <text evidence="1">The sequence shown here is derived from an EMBL/GenBank/DDBJ whole genome shotgun (WGS) entry which is preliminary data.</text>
</comment>
<dbReference type="EMBL" id="DMAI01000142">
    <property type="protein sequence ID" value="HAE47582.1"/>
    <property type="molecule type" value="Genomic_DNA"/>
</dbReference>
<evidence type="ECO:0000313" key="1">
    <source>
        <dbReference type="EMBL" id="HAE47582.1"/>
    </source>
</evidence>
<name>A0A3B9II96_9PROT</name>
<accession>A0A3B9II96</accession>
<gene>
    <name evidence="1" type="ORF">DCK97_09205</name>
</gene>
<dbReference type="Proteomes" id="UP000257706">
    <property type="component" value="Unassembled WGS sequence"/>
</dbReference>
<evidence type="ECO:0000313" key="2">
    <source>
        <dbReference type="Proteomes" id="UP000257706"/>
    </source>
</evidence>
<protein>
    <recommendedName>
        <fullName evidence="3">DUF2190 domain-containing protein</fullName>
    </recommendedName>
</protein>
<reference evidence="1 2" key="1">
    <citation type="journal article" date="2018" name="Nat. Biotechnol.">
        <title>A standardized bacterial taxonomy based on genome phylogeny substantially revises the tree of life.</title>
        <authorList>
            <person name="Parks D.H."/>
            <person name="Chuvochina M."/>
            <person name="Waite D.W."/>
            <person name="Rinke C."/>
            <person name="Skarshewski A."/>
            <person name="Chaumeil P.A."/>
            <person name="Hugenholtz P."/>
        </authorList>
    </citation>
    <scope>NUCLEOTIDE SEQUENCE [LARGE SCALE GENOMIC DNA]</scope>
    <source>
        <strain evidence="1">UBA8739</strain>
    </source>
</reference>
<sequence>MMQLYYDVLSFPVTAAGLFDDGALVSFAGVQVLADDAPVAGIAMHPATEVGMSVTTMGLGLATLTASGVVSAGNRVVSAVSGGVKAAGADPANVLGFALTSAADGAGVRVLFMPR</sequence>
<dbReference type="AlphaFoldDB" id="A0A3B9II96"/>